<dbReference type="PIRSF" id="PIRSF036979">
    <property type="entry name" value="Arginase"/>
    <property type="match status" value="1"/>
</dbReference>
<name>A0A6B0GM57_9EURY</name>
<dbReference type="NCBIfam" id="TIGR01227">
    <property type="entry name" value="hutG"/>
    <property type="match status" value="1"/>
</dbReference>
<evidence type="ECO:0000313" key="10">
    <source>
        <dbReference type="Proteomes" id="UP000451471"/>
    </source>
</evidence>
<dbReference type="PROSITE" id="PS51409">
    <property type="entry name" value="ARGINASE_2"/>
    <property type="match status" value="1"/>
</dbReference>
<gene>
    <name evidence="9" type="primary">hutG</name>
    <name evidence="9" type="ORF">GQS65_08710</name>
</gene>
<organism evidence="9 10">
    <name type="scientific">Halomarina oriensis</name>
    <dbReference type="NCBI Taxonomy" id="671145"/>
    <lineage>
        <taxon>Archaea</taxon>
        <taxon>Methanobacteriati</taxon>
        <taxon>Methanobacteriota</taxon>
        <taxon>Stenosarchaea group</taxon>
        <taxon>Halobacteria</taxon>
        <taxon>Halobacteriales</taxon>
        <taxon>Natronomonadaceae</taxon>
        <taxon>Halomarina</taxon>
    </lineage>
</organism>
<dbReference type="Gene3D" id="3.40.800.10">
    <property type="entry name" value="Ureohydrolase domain"/>
    <property type="match status" value="1"/>
</dbReference>
<comment type="caution">
    <text evidence="9">The sequence shown here is derived from an EMBL/GenBank/DDBJ whole genome shotgun (WGS) entry which is preliminary data.</text>
</comment>
<keyword evidence="3 7" id="KW-0378">Hydrolase</keyword>
<dbReference type="SUPFAM" id="SSF52768">
    <property type="entry name" value="Arginase/deacetylase"/>
    <property type="match status" value="1"/>
</dbReference>
<comment type="similarity">
    <text evidence="1">Belongs to the arginase family. Agmatinase subfamily.</text>
</comment>
<dbReference type="Proteomes" id="UP000451471">
    <property type="component" value="Unassembled WGS sequence"/>
</dbReference>
<dbReference type="Pfam" id="PF00491">
    <property type="entry name" value="Arginase"/>
    <property type="match status" value="1"/>
</dbReference>
<dbReference type="OrthoDB" id="7186at2157"/>
<protein>
    <recommendedName>
        <fullName evidence="6">Formimidoylglutamase</fullName>
        <ecNumber evidence="6">3.5.3.8</ecNumber>
    </recommendedName>
</protein>
<dbReference type="EC" id="3.5.3.8" evidence="6"/>
<dbReference type="EMBL" id="WSZK01000015">
    <property type="protein sequence ID" value="MWG34569.1"/>
    <property type="molecule type" value="Genomic_DNA"/>
</dbReference>
<dbReference type="InterPro" id="IPR023696">
    <property type="entry name" value="Ureohydrolase_dom_sf"/>
</dbReference>
<evidence type="ECO:0000256" key="3">
    <source>
        <dbReference type="ARBA" id="ARBA00022801"/>
    </source>
</evidence>
<dbReference type="RefSeq" id="WP_158204237.1">
    <property type="nucleotide sequence ID" value="NZ_WSZK01000015.1"/>
</dbReference>
<dbReference type="GO" id="GO:0046872">
    <property type="term" value="F:metal ion binding"/>
    <property type="evidence" value="ECO:0007669"/>
    <property type="project" value="UniProtKB-KW"/>
</dbReference>
<dbReference type="PANTHER" id="PTHR11358">
    <property type="entry name" value="ARGINASE/AGMATINASE"/>
    <property type="match status" value="1"/>
</dbReference>
<dbReference type="InterPro" id="IPR005923">
    <property type="entry name" value="HutG"/>
</dbReference>
<dbReference type="GO" id="GO:0033389">
    <property type="term" value="P:putrescine biosynthetic process from arginine, via agmatine"/>
    <property type="evidence" value="ECO:0007669"/>
    <property type="project" value="TreeGrafter"/>
</dbReference>
<keyword evidence="5" id="KW-0464">Manganese</keyword>
<dbReference type="InterPro" id="IPR006035">
    <property type="entry name" value="Ureohydrolase"/>
</dbReference>
<dbReference type="PANTHER" id="PTHR11358:SF26">
    <property type="entry name" value="GUANIDINO ACID HYDROLASE, MITOCHONDRIAL"/>
    <property type="match status" value="1"/>
</dbReference>
<evidence type="ECO:0000256" key="6">
    <source>
        <dbReference type="NCBIfam" id="TIGR01227"/>
    </source>
</evidence>
<reference evidence="9 10" key="1">
    <citation type="submission" date="2019-12" db="EMBL/GenBank/DDBJ databases">
        <title>Halocatena pleomorpha gen. nov. sp. nov., an extremely halophilic archaeon of family Halobacteriaceae isolated from saltpan soil.</title>
        <authorList>
            <person name="Pal Y."/>
            <person name="Verma A."/>
            <person name="Krishnamurthi S."/>
            <person name="Kumar P."/>
        </authorList>
    </citation>
    <scope>NUCLEOTIDE SEQUENCE [LARGE SCALE GENOMIC DNA]</scope>
    <source>
        <strain evidence="9 10">JCM 16495</strain>
    </source>
</reference>
<evidence type="ECO:0000256" key="5">
    <source>
        <dbReference type="ARBA" id="ARBA00023211"/>
    </source>
</evidence>
<proteinExistence type="inferred from homology"/>
<evidence type="ECO:0000256" key="7">
    <source>
        <dbReference type="RuleBase" id="RU003684"/>
    </source>
</evidence>
<accession>A0A6B0GM57</accession>
<dbReference type="GO" id="GO:0019556">
    <property type="term" value="P:L-histidine catabolic process to glutamate and formamide"/>
    <property type="evidence" value="ECO:0007669"/>
    <property type="project" value="UniProtKB-UniRule"/>
</dbReference>
<dbReference type="AlphaFoldDB" id="A0A6B0GM57"/>
<keyword evidence="4" id="KW-0369">Histidine metabolism</keyword>
<evidence type="ECO:0000256" key="4">
    <source>
        <dbReference type="ARBA" id="ARBA00022808"/>
    </source>
</evidence>
<dbReference type="PROSITE" id="PS01053">
    <property type="entry name" value="ARGINASE_1"/>
    <property type="match status" value="1"/>
</dbReference>
<evidence type="ECO:0000256" key="2">
    <source>
        <dbReference type="ARBA" id="ARBA00022723"/>
    </source>
</evidence>
<keyword evidence="10" id="KW-1185">Reference proteome</keyword>
<feature type="region of interest" description="Disordered" evidence="8">
    <location>
        <begin position="1"/>
        <end position="43"/>
    </location>
</feature>
<evidence type="ECO:0000313" key="9">
    <source>
        <dbReference type="EMBL" id="MWG34569.1"/>
    </source>
</evidence>
<evidence type="ECO:0000256" key="8">
    <source>
        <dbReference type="SAM" id="MobiDB-lite"/>
    </source>
</evidence>
<dbReference type="InterPro" id="IPR020855">
    <property type="entry name" value="Ureohydrolase_Mn_BS"/>
</dbReference>
<dbReference type="GO" id="GO:0008783">
    <property type="term" value="F:agmatinase activity"/>
    <property type="evidence" value="ECO:0007669"/>
    <property type="project" value="TreeGrafter"/>
</dbReference>
<keyword evidence="2" id="KW-0479">Metal-binding</keyword>
<evidence type="ECO:0000256" key="1">
    <source>
        <dbReference type="ARBA" id="ARBA00009227"/>
    </source>
</evidence>
<sequence length="331" mass="34806">MSDHADRTGGPSLTAAPTWEPTSSDPNDEQFGDVVRSRDGDPTPALASADVALLGEPFDEAVVGRRGARHGPDALREALASVKTHHFTNGTVGEMLDLGDVAFDGESRPAVSDLQRAVEDFARHLHDSDAFPVFLGGDNSLTYPNVAPLLDSDSVGVLNVDAHLDVREVHDDPTSGTPYRQLLEDGLAAYACVGARHFETTGEYAAFVDEHDGVVVTSEAVGRSLDDALDRALAAMGGVDTLYVSVDLDVLDAAHAPGVSAPTPGGLSTRELFALLRRIGADDRLAGFEVVECAPPLDREELTARAGARAIAHLLAGRRDGTLADASGVER</sequence>
<dbReference type="GO" id="GO:0050415">
    <property type="term" value="F:formimidoylglutamase activity"/>
    <property type="evidence" value="ECO:0007669"/>
    <property type="project" value="UniProtKB-UniRule"/>
</dbReference>
<dbReference type="CDD" id="cd09990">
    <property type="entry name" value="Agmatinase-like"/>
    <property type="match status" value="1"/>
</dbReference>